<dbReference type="InParanoid" id="Q4QHG7"/>
<feature type="compositionally biased region" description="Pro residues" evidence="1">
    <location>
        <begin position="99"/>
        <end position="112"/>
    </location>
</feature>
<evidence type="ECO:0000313" key="2">
    <source>
        <dbReference type="EMBL" id="CAJ02609.1"/>
    </source>
</evidence>
<name>Q4QHG7_LEIMA</name>
<organism evidence="2 3">
    <name type="scientific">Leishmania major</name>
    <dbReference type="NCBI Taxonomy" id="5664"/>
    <lineage>
        <taxon>Eukaryota</taxon>
        <taxon>Discoba</taxon>
        <taxon>Euglenozoa</taxon>
        <taxon>Kinetoplastea</taxon>
        <taxon>Metakinetoplastina</taxon>
        <taxon>Trypanosomatida</taxon>
        <taxon>Trypanosomatidae</taxon>
        <taxon>Leishmaniinae</taxon>
        <taxon>Leishmania</taxon>
    </lineage>
</organism>
<sequence length="281" mass="31008">MLTAEAMSRTHRSHSTVVAVPSHVSDALNDTQLVQLLTLKVGTRVLLQCNVAPRYRLVNGSVGIFYRFPAPPLELPARVQALRRRRRWRMHPRQDVCHPPTPDQGGAPPPPPWVQQLLRRGGFGCGSDVLACVETFQAMDVESLWRRVRKQLQRRHGKRDGTPSQRCRNHREVTGTSCVDVGLGKAMQTDKGGTHSFAQPLQQQQQQLKRIPYGAFSPSAHYAHFRRILCNVTPPGSSLAVTVCAFRRGPADQASAPLFARPYRGGTRARAAACGAVSVAC</sequence>
<reference evidence="2 3" key="2">
    <citation type="journal article" date="2011" name="Genome Res.">
        <title>Chromosome and gene copy number variation allow major structural change between species and strains of Leishmania.</title>
        <authorList>
            <person name="Rogers M.B."/>
            <person name="Hilley J.D."/>
            <person name="Dickens N.J."/>
            <person name="Wilkes J."/>
            <person name="Bates P.A."/>
            <person name="Depledge D.P."/>
            <person name="Harris D."/>
            <person name="Her Y."/>
            <person name="Herzyk P."/>
            <person name="Imamura H."/>
            <person name="Otto T.D."/>
            <person name="Sanders M."/>
            <person name="Seeger K."/>
            <person name="Dujardin J.C."/>
            <person name="Berriman M."/>
            <person name="Smith D.F."/>
            <person name="Hertz-Fowler C."/>
            <person name="Mottram J.C."/>
        </authorList>
    </citation>
    <scope>NUCLEOTIDE SEQUENCE [LARGE SCALE GENOMIC DNA]</scope>
    <source>
        <strain evidence="3">MHOM/IL/81/Friedlin</strain>
    </source>
</reference>
<dbReference type="VEuPathDB" id="TriTrypDB:LmjF.10.0485"/>
<dbReference type="EMBL" id="FR796406">
    <property type="protein sequence ID" value="CAJ02609.1"/>
    <property type="molecule type" value="Genomic_DNA"/>
</dbReference>
<protein>
    <submittedName>
        <fullName evidence="2">Uncharacterized protein</fullName>
    </submittedName>
</protein>
<evidence type="ECO:0000313" key="3">
    <source>
        <dbReference type="Proteomes" id="UP000000542"/>
    </source>
</evidence>
<dbReference type="KEGG" id="lma:LMJF_10_0485"/>
<accession>Q4QHG7</accession>
<feature type="region of interest" description="Disordered" evidence="1">
    <location>
        <begin position="90"/>
        <end position="112"/>
    </location>
</feature>
<dbReference type="VEuPathDB" id="TriTrypDB:LMJLV39_100010500"/>
<dbReference type="Proteomes" id="UP000000542">
    <property type="component" value="Chromosome 10"/>
</dbReference>
<evidence type="ECO:0000256" key="1">
    <source>
        <dbReference type="SAM" id="MobiDB-lite"/>
    </source>
</evidence>
<dbReference type="VEuPathDB" id="TriTrypDB:LMJFC_100011950"/>
<proteinExistence type="predicted"/>
<dbReference type="VEuPathDB" id="TriTrypDB:LMJSD75_100010600"/>
<gene>
    <name evidence="2" type="ORF">LMJF_10_0485</name>
</gene>
<keyword evidence="3" id="KW-1185">Reference proteome</keyword>
<dbReference type="GeneID" id="5649650"/>
<dbReference type="HOGENOM" id="CLU_991938_0_0_1"/>
<dbReference type="RefSeq" id="XP_001681381.1">
    <property type="nucleotide sequence ID" value="XM_001681329.1"/>
</dbReference>
<reference evidence="2 3" key="1">
    <citation type="journal article" date="2005" name="Science">
        <title>The genome of the kinetoplastid parasite, Leishmania major.</title>
        <authorList>
            <person name="Ivens A.C."/>
            <person name="Peacock C.S."/>
            <person name="Worthey E.A."/>
            <person name="Murphy L."/>
            <person name="Aggarwal G."/>
            <person name="Berriman M."/>
            <person name="Sisk E."/>
            <person name="Rajandream M.A."/>
            <person name="Adlem E."/>
            <person name="Aert R."/>
            <person name="Anupama A."/>
            <person name="Apostolou Z."/>
            <person name="Attipoe P."/>
            <person name="Bason N."/>
            <person name="Bauser C."/>
            <person name="Beck A."/>
            <person name="Beverley S.M."/>
            <person name="Bianchettin G."/>
            <person name="Borzym K."/>
            <person name="Bothe G."/>
            <person name="Bruschi C.V."/>
            <person name="Collins M."/>
            <person name="Cadag E."/>
            <person name="Ciarloni L."/>
            <person name="Clayton C."/>
            <person name="Coulson R.M."/>
            <person name="Cronin A."/>
            <person name="Cruz A.K."/>
            <person name="Davies R.M."/>
            <person name="De Gaudenzi J."/>
            <person name="Dobson D.E."/>
            <person name="Duesterhoeft A."/>
            <person name="Fazelina G."/>
            <person name="Fosker N."/>
            <person name="Frasch A.C."/>
            <person name="Fraser A."/>
            <person name="Fuchs M."/>
            <person name="Gabel C."/>
            <person name="Goble A."/>
            <person name="Goffeau A."/>
            <person name="Harris D."/>
            <person name="Hertz-Fowler C."/>
            <person name="Hilbert H."/>
            <person name="Horn D."/>
            <person name="Huang Y."/>
            <person name="Klages S."/>
            <person name="Knights A."/>
            <person name="Kube M."/>
            <person name="Larke N."/>
            <person name="Litvin L."/>
            <person name="Lord A."/>
            <person name="Louie T."/>
            <person name="Marra M."/>
            <person name="Masuy D."/>
            <person name="Matthews K."/>
            <person name="Michaeli S."/>
            <person name="Mottram J.C."/>
            <person name="Muller-Auer S."/>
            <person name="Munden H."/>
            <person name="Nelson S."/>
            <person name="Norbertczak H."/>
            <person name="Oliver K."/>
            <person name="O'neil S."/>
            <person name="Pentony M."/>
            <person name="Pohl T.M."/>
            <person name="Price C."/>
            <person name="Purnelle B."/>
            <person name="Quail M.A."/>
            <person name="Rabbinowitsch E."/>
            <person name="Reinhardt R."/>
            <person name="Rieger M."/>
            <person name="Rinta J."/>
            <person name="Robben J."/>
            <person name="Robertson L."/>
            <person name="Ruiz J.C."/>
            <person name="Rutter S."/>
            <person name="Saunders D."/>
            <person name="Schafer M."/>
            <person name="Schein J."/>
            <person name="Schwartz D.C."/>
            <person name="Seeger K."/>
            <person name="Seyler A."/>
            <person name="Sharp S."/>
            <person name="Shin H."/>
            <person name="Sivam D."/>
            <person name="Squares R."/>
            <person name="Squares S."/>
            <person name="Tosato V."/>
            <person name="Vogt C."/>
            <person name="Volckaert G."/>
            <person name="Wambutt R."/>
            <person name="Warren T."/>
            <person name="Wedler H."/>
            <person name="Woodward J."/>
            <person name="Zhou S."/>
            <person name="Zimmermann W."/>
            <person name="Smith D.F."/>
            <person name="Blackwell J.M."/>
            <person name="Stuart K.D."/>
            <person name="Barrell B."/>
            <person name="Myler P.J."/>
        </authorList>
    </citation>
    <scope>NUCLEOTIDE SEQUENCE [LARGE SCALE GENOMIC DNA]</scope>
    <source>
        <strain evidence="3">MHOM/IL/81/Friedlin</strain>
    </source>
</reference>
<dbReference type="AlphaFoldDB" id="Q4QHG7"/>